<dbReference type="EMBL" id="AXZG01000042">
    <property type="protein sequence ID" value="ERT66012.1"/>
    <property type="molecule type" value="Genomic_DNA"/>
</dbReference>
<reference evidence="1 2" key="1">
    <citation type="submission" date="2013-08" db="EMBL/GenBank/DDBJ databases">
        <authorList>
            <person name="Weinstock G."/>
            <person name="Sodergren E."/>
            <person name="Wylie T."/>
            <person name="Fulton L."/>
            <person name="Fulton R."/>
            <person name="Fronick C."/>
            <person name="O'Laughlin M."/>
            <person name="Godfrey J."/>
            <person name="Miner T."/>
            <person name="Herter B."/>
            <person name="Appelbaum E."/>
            <person name="Cordes M."/>
            <person name="Lek S."/>
            <person name="Wollam A."/>
            <person name="Pepin K.H."/>
            <person name="Palsikar V.B."/>
            <person name="Mitreva M."/>
            <person name="Wilson R.K."/>
        </authorList>
    </citation>
    <scope>NUCLEOTIDE SEQUENCE [LARGE SCALE GENOMIC DNA]</scope>
    <source>
        <strain evidence="1 2">F0184</strain>
    </source>
</reference>
<dbReference type="HOGENOM" id="CLU_3204818_0_0_11"/>
<protein>
    <submittedName>
        <fullName evidence="1">Uncharacterized protein</fullName>
    </submittedName>
</protein>
<organism evidence="1 2">
    <name type="scientific">Rothia aeria F0184</name>
    <dbReference type="NCBI Taxonomy" id="888019"/>
    <lineage>
        <taxon>Bacteria</taxon>
        <taxon>Bacillati</taxon>
        <taxon>Actinomycetota</taxon>
        <taxon>Actinomycetes</taxon>
        <taxon>Micrococcales</taxon>
        <taxon>Micrococcaceae</taxon>
        <taxon>Rothia</taxon>
    </lineage>
</organism>
<sequence>MLHHSSSFVVGSRFGVGQPRLSGQTLVLQPMMCRKLPNVLNIYST</sequence>
<evidence type="ECO:0000313" key="2">
    <source>
        <dbReference type="Proteomes" id="UP000017174"/>
    </source>
</evidence>
<name>U7V2S0_9MICC</name>
<dbReference type="AlphaFoldDB" id="U7V2S0"/>
<accession>U7V2S0</accession>
<proteinExistence type="predicted"/>
<comment type="caution">
    <text evidence="1">The sequence shown here is derived from an EMBL/GenBank/DDBJ whole genome shotgun (WGS) entry which is preliminary data.</text>
</comment>
<evidence type="ECO:0000313" key="1">
    <source>
        <dbReference type="EMBL" id="ERT66012.1"/>
    </source>
</evidence>
<dbReference type="Proteomes" id="UP000017174">
    <property type="component" value="Unassembled WGS sequence"/>
</dbReference>
<gene>
    <name evidence="1" type="ORF">HMPREF0742_01381</name>
</gene>